<accession>A0ABS1JH25</accession>
<keyword evidence="2" id="KW-1185">Reference proteome</keyword>
<dbReference type="Proteomes" id="UP000622707">
    <property type="component" value="Unassembled WGS sequence"/>
</dbReference>
<reference evidence="1 2" key="1">
    <citation type="journal article" date="2017" name="Int. J. Syst. Evol. Microbiol.">
        <title>Ramlibacter alkalitolerans sp. nov., alkali-tolerant bacterium isolated from soil of ginseng.</title>
        <authorList>
            <person name="Lee D.H."/>
            <person name="Cha C.J."/>
        </authorList>
    </citation>
    <scope>NUCLEOTIDE SEQUENCE [LARGE SCALE GENOMIC DNA]</scope>
    <source>
        <strain evidence="1 2">KACC 19305</strain>
    </source>
</reference>
<sequence length="103" mass="11606">MLQFMRVKADAQDGLLEKYAANVDYGSEEMVLAEADALQQWVRANCAGIAWVELIRHVEYRALKDAGFAADEEDWELSILFNDPADAEKFGQAFTVVDRFSAE</sequence>
<dbReference type="EMBL" id="JAEQND010000001">
    <property type="protein sequence ID" value="MBL0423524.1"/>
    <property type="molecule type" value="Genomic_DNA"/>
</dbReference>
<evidence type="ECO:0000313" key="2">
    <source>
        <dbReference type="Proteomes" id="UP000622707"/>
    </source>
</evidence>
<proteinExistence type="predicted"/>
<organism evidence="1 2">
    <name type="scientific">Ramlibacter alkalitolerans</name>
    <dbReference type="NCBI Taxonomy" id="2039631"/>
    <lineage>
        <taxon>Bacteria</taxon>
        <taxon>Pseudomonadati</taxon>
        <taxon>Pseudomonadota</taxon>
        <taxon>Betaproteobacteria</taxon>
        <taxon>Burkholderiales</taxon>
        <taxon>Comamonadaceae</taxon>
        <taxon>Ramlibacter</taxon>
    </lineage>
</organism>
<comment type="caution">
    <text evidence="1">The sequence shown here is derived from an EMBL/GenBank/DDBJ whole genome shotgun (WGS) entry which is preliminary data.</text>
</comment>
<dbReference type="RefSeq" id="WP_201686777.1">
    <property type="nucleotide sequence ID" value="NZ_JAEQND010000001.1"/>
</dbReference>
<gene>
    <name evidence="1" type="ORF">JI746_00255</name>
</gene>
<evidence type="ECO:0000313" key="1">
    <source>
        <dbReference type="EMBL" id="MBL0423524.1"/>
    </source>
</evidence>
<name>A0ABS1JH25_9BURK</name>
<protein>
    <submittedName>
        <fullName evidence="1">Uncharacterized protein</fullName>
    </submittedName>
</protein>